<keyword evidence="12" id="KW-1185">Reference proteome</keyword>
<keyword evidence="7" id="KW-0028">Amino-acid biosynthesis</keyword>
<sequence>MKKIERHELIKQLIRENKIETQEGLSRQLAENGAVTTQATLSRDIRELGIIKSRTANGSFYVLLDEQSNNAEDIAQSYRNHVLTVSSVMFMVVVHTRLSEADILANILDDSANPGILGTLAGADTLLITCASIEEAQKLHNEISKAIDNE</sequence>
<dbReference type="STRING" id="1859473.BG261_04735"/>
<proteinExistence type="inferred from homology"/>
<evidence type="ECO:0000256" key="2">
    <source>
        <dbReference type="ARBA" id="ARBA00008316"/>
    </source>
</evidence>
<dbReference type="Pfam" id="PF02863">
    <property type="entry name" value="Arg_repressor_C"/>
    <property type="match status" value="1"/>
</dbReference>
<dbReference type="GO" id="GO:0005737">
    <property type="term" value="C:cytoplasm"/>
    <property type="evidence" value="ECO:0007669"/>
    <property type="project" value="UniProtKB-SubCell"/>
</dbReference>
<dbReference type="InterPro" id="IPR020900">
    <property type="entry name" value="Arg_repress_DNA-bd"/>
</dbReference>
<evidence type="ECO:0000256" key="6">
    <source>
        <dbReference type="ARBA" id="ARBA00023163"/>
    </source>
</evidence>
<evidence type="ECO:0000259" key="10">
    <source>
        <dbReference type="Pfam" id="PF02863"/>
    </source>
</evidence>
<evidence type="ECO:0000256" key="5">
    <source>
        <dbReference type="ARBA" id="ARBA00023125"/>
    </source>
</evidence>
<keyword evidence="5 7" id="KW-0238">DNA-binding</keyword>
<dbReference type="GO" id="GO:0003677">
    <property type="term" value="F:DNA binding"/>
    <property type="evidence" value="ECO:0007669"/>
    <property type="project" value="UniProtKB-KW"/>
</dbReference>
<dbReference type="InterPro" id="IPR020899">
    <property type="entry name" value="Arg_repress_C"/>
</dbReference>
<keyword evidence="4 7" id="KW-0805">Transcription regulation</keyword>
<dbReference type="Gene3D" id="3.30.1360.40">
    <property type="match status" value="1"/>
</dbReference>
<keyword evidence="3 7" id="KW-0963">Cytoplasm</keyword>
<dbReference type="EMBL" id="MKIR01000022">
    <property type="protein sequence ID" value="OFI48972.1"/>
    <property type="molecule type" value="Genomic_DNA"/>
</dbReference>
<protein>
    <recommendedName>
        <fullName evidence="7 8">Arginine repressor</fullName>
    </recommendedName>
</protein>
<evidence type="ECO:0000256" key="7">
    <source>
        <dbReference type="HAMAP-Rule" id="MF_00173"/>
    </source>
</evidence>
<evidence type="ECO:0000256" key="3">
    <source>
        <dbReference type="ARBA" id="ARBA00022490"/>
    </source>
</evidence>
<dbReference type="Gene3D" id="1.10.10.10">
    <property type="entry name" value="Winged helix-like DNA-binding domain superfamily/Winged helix DNA-binding domain"/>
    <property type="match status" value="1"/>
</dbReference>
<comment type="subcellular location">
    <subcellularLocation>
        <location evidence="1 7">Cytoplasm</location>
    </subcellularLocation>
</comment>
<dbReference type="PANTHER" id="PTHR34471">
    <property type="entry name" value="ARGININE REPRESSOR"/>
    <property type="match status" value="1"/>
</dbReference>
<dbReference type="UniPathway" id="UPA00068"/>
<reference evidence="12" key="1">
    <citation type="submission" date="2016-09" db="EMBL/GenBank/DDBJ databases">
        <title>Draft genome sequence of a novel species of the family Streptococcaceae isolated from flowers.</title>
        <authorList>
            <person name="Chuah L.-O."/>
            <person name="Yap K.-P."/>
            <person name="Thong K.L."/>
            <person name="Liong M.T."/>
            <person name="Ahmad R."/>
            <person name="Rusul G."/>
        </authorList>
    </citation>
    <scope>NUCLEOTIDE SEQUENCE [LARGE SCALE GENOMIC DNA]</scope>
    <source>
        <strain evidence="12">DF1</strain>
    </source>
</reference>
<dbReference type="InterPro" id="IPR036388">
    <property type="entry name" value="WH-like_DNA-bd_sf"/>
</dbReference>
<keyword evidence="6 7" id="KW-0804">Transcription</keyword>
<evidence type="ECO:0000313" key="12">
    <source>
        <dbReference type="Proteomes" id="UP000178622"/>
    </source>
</evidence>
<comment type="pathway">
    <text evidence="7">Amino-acid biosynthesis; L-arginine biosynthesis [regulation].</text>
</comment>
<dbReference type="AlphaFoldDB" id="A0A1E8GL44"/>
<dbReference type="InterPro" id="IPR036390">
    <property type="entry name" value="WH_DNA-bd_sf"/>
</dbReference>
<dbReference type="InterPro" id="IPR036251">
    <property type="entry name" value="Arg_repress_C_sf"/>
</dbReference>
<dbReference type="PANTHER" id="PTHR34471:SF1">
    <property type="entry name" value="ARGININE REPRESSOR"/>
    <property type="match status" value="1"/>
</dbReference>
<evidence type="ECO:0000313" key="11">
    <source>
        <dbReference type="EMBL" id="OFI48972.1"/>
    </source>
</evidence>
<dbReference type="GO" id="GO:1900079">
    <property type="term" value="P:regulation of arginine biosynthetic process"/>
    <property type="evidence" value="ECO:0007669"/>
    <property type="project" value="UniProtKB-UniRule"/>
</dbReference>
<evidence type="ECO:0000256" key="4">
    <source>
        <dbReference type="ARBA" id="ARBA00023015"/>
    </source>
</evidence>
<name>A0A1E8GL44_9LACT</name>
<dbReference type="OrthoDB" id="9807089at2"/>
<comment type="similarity">
    <text evidence="2 7">Belongs to the ArgR family.</text>
</comment>
<dbReference type="SUPFAM" id="SSF55252">
    <property type="entry name" value="C-terminal domain of arginine repressor"/>
    <property type="match status" value="1"/>
</dbReference>
<organism evidence="11 12">
    <name type="scientific">Floricoccus tropicus</name>
    <dbReference type="NCBI Taxonomy" id="1859473"/>
    <lineage>
        <taxon>Bacteria</taxon>
        <taxon>Bacillati</taxon>
        <taxon>Bacillota</taxon>
        <taxon>Bacilli</taxon>
        <taxon>Lactobacillales</taxon>
        <taxon>Streptococcaceae</taxon>
        <taxon>Floricoccus</taxon>
    </lineage>
</organism>
<keyword evidence="7" id="KW-0055">Arginine biosynthesis</keyword>
<dbReference type="GO" id="GO:0051259">
    <property type="term" value="P:protein complex oligomerization"/>
    <property type="evidence" value="ECO:0007669"/>
    <property type="project" value="InterPro"/>
</dbReference>
<dbReference type="HAMAP" id="MF_00173">
    <property type="entry name" value="Arg_repressor"/>
    <property type="match status" value="1"/>
</dbReference>
<feature type="domain" description="Arginine repressor DNA-binding" evidence="9">
    <location>
        <begin position="1"/>
        <end position="68"/>
    </location>
</feature>
<gene>
    <name evidence="7" type="primary">argR</name>
    <name evidence="11" type="ORF">BG261_04735</name>
</gene>
<dbReference type="RefSeq" id="WP_070792578.1">
    <property type="nucleotide sequence ID" value="NZ_MKIR01000022.1"/>
</dbReference>
<comment type="function">
    <text evidence="7">Regulates arginine biosynthesis genes.</text>
</comment>
<dbReference type="Proteomes" id="UP000178622">
    <property type="component" value="Unassembled WGS sequence"/>
</dbReference>
<dbReference type="Pfam" id="PF01316">
    <property type="entry name" value="Arg_repressor"/>
    <property type="match status" value="1"/>
</dbReference>
<keyword evidence="7" id="KW-0678">Repressor</keyword>
<evidence type="ECO:0000256" key="1">
    <source>
        <dbReference type="ARBA" id="ARBA00004496"/>
    </source>
</evidence>
<dbReference type="GO" id="GO:0034618">
    <property type="term" value="F:arginine binding"/>
    <property type="evidence" value="ECO:0007669"/>
    <property type="project" value="InterPro"/>
</dbReference>
<dbReference type="SUPFAM" id="SSF46785">
    <property type="entry name" value="Winged helix' DNA-binding domain"/>
    <property type="match status" value="1"/>
</dbReference>
<dbReference type="GO" id="GO:0003700">
    <property type="term" value="F:DNA-binding transcription factor activity"/>
    <property type="evidence" value="ECO:0007669"/>
    <property type="project" value="UniProtKB-UniRule"/>
</dbReference>
<comment type="caution">
    <text evidence="11">The sequence shown here is derived from an EMBL/GenBank/DDBJ whole genome shotgun (WGS) entry which is preliminary data.</text>
</comment>
<feature type="domain" description="Arginine repressor C-terminal" evidence="10">
    <location>
        <begin position="79"/>
        <end position="144"/>
    </location>
</feature>
<dbReference type="PRINTS" id="PR01467">
    <property type="entry name" value="ARGREPRESSOR"/>
</dbReference>
<dbReference type="InterPro" id="IPR001669">
    <property type="entry name" value="Arg_repress"/>
</dbReference>
<evidence type="ECO:0000256" key="8">
    <source>
        <dbReference type="NCBIfam" id="TIGR01529"/>
    </source>
</evidence>
<dbReference type="NCBIfam" id="TIGR01529">
    <property type="entry name" value="argR_whole"/>
    <property type="match status" value="1"/>
</dbReference>
<accession>A0A1E8GL44</accession>
<evidence type="ECO:0000259" key="9">
    <source>
        <dbReference type="Pfam" id="PF01316"/>
    </source>
</evidence>
<dbReference type="GO" id="GO:0006526">
    <property type="term" value="P:L-arginine biosynthetic process"/>
    <property type="evidence" value="ECO:0007669"/>
    <property type="project" value="UniProtKB-UniPathway"/>
</dbReference>